<organism evidence="1 2">
    <name type="scientific">Ixodes persulcatus</name>
    <name type="common">Taiga tick</name>
    <dbReference type="NCBI Taxonomy" id="34615"/>
    <lineage>
        <taxon>Eukaryota</taxon>
        <taxon>Metazoa</taxon>
        <taxon>Ecdysozoa</taxon>
        <taxon>Arthropoda</taxon>
        <taxon>Chelicerata</taxon>
        <taxon>Arachnida</taxon>
        <taxon>Acari</taxon>
        <taxon>Parasitiformes</taxon>
        <taxon>Ixodida</taxon>
        <taxon>Ixodoidea</taxon>
        <taxon>Ixodidae</taxon>
        <taxon>Ixodinae</taxon>
        <taxon>Ixodes</taxon>
    </lineage>
</organism>
<sequence>MVELRSARKREASQPPQAPKPEREETSMEVPVEAPSEARTAKKRALTNPVRDEGPDEFQTEMRVLLKSLSEAVAMLNDKVDALDGKFNALEARCEGRREKKRTVERGASGGQPARKEEERAARGWGRAGTIEPFWLVRPMSIPGAFHQRGSDQDWRKWRALAIPL</sequence>
<protein>
    <submittedName>
        <fullName evidence="1">Uncharacterized protein</fullName>
    </submittedName>
</protein>
<accession>A0AC60QZ30</accession>
<keyword evidence="2" id="KW-1185">Reference proteome</keyword>
<reference evidence="1 2" key="1">
    <citation type="journal article" date="2020" name="Cell">
        <title>Large-Scale Comparative Analyses of Tick Genomes Elucidate Their Genetic Diversity and Vector Capacities.</title>
        <authorList>
            <consortium name="Tick Genome and Microbiome Consortium (TIGMIC)"/>
            <person name="Jia N."/>
            <person name="Wang J."/>
            <person name="Shi W."/>
            <person name="Du L."/>
            <person name="Sun Y."/>
            <person name="Zhan W."/>
            <person name="Jiang J.F."/>
            <person name="Wang Q."/>
            <person name="Zhang B."/>
            <person name="Ji P."/>
            <person name="Bell-Sakyi L."/>
            <person name="Cui X.M."/>
            <person name="Yuan T.T."/>
            <person name="Jiang B.G."/>
            <person name="Yang W.F."/>
            <person name="Lam T.T."/>
            <person name="Chang Q.C."/>
            <person name="Ding S.J."/>
            <person name="Wang X.J."/>
            <person name="Zhu J.G."/>
            <person name="Ruan X.D."/>
            <person name="Zhao L."/>
            <person name="Wei J.T."/>
            <person name="Ye R.Z."/>
            <person name="Que T.C."/>
            <person name="Du C.H."/>
            <person name="Zhou Y.H."/>
            <person name="Cheng J.X."/>
            <person name="Dai P.F."/>
            <person name="Guo W.B."/>
            <person name="Han X.H."/>
            <person name="Huang E.J."/>
            <person name="Li L.F."/>
            <person name="Wei W."/>
            <person name="Gao Y.C."/>
            <person name="Liu J.Z."/>
            <person name="Shao H.Z."/>
            <person name="Wang X."/>
            <person name="Wang C.C."/>
            <person name="Yang T.C."/>
            <person name="Huo Q.B."/>
            <person name="Li W."/>
            <person name="Chen H.Y."/>
            <person name="Chen S.E."/>
            <person name="Zhou L.G."/>
            <person name="Ni X.B."/>
            <person name="Tian J.H."/>
            <person name="Sheng Y."/>
            <person name="Liu T."/>
            <person name="Pan Y.S."/>
            <person name="Xia L.Y."/>
            <person name="Li J."/>
            <person name="Zhao F."/>
            <person name="Cao W.C."/>
        </authorList>
    </citation>
    <scope>NUCLEOTIDE SEQUENCE [LARGE SCALE GENOMIC DNA]</scope>
    <source>
        <strain evidence="1">Iper-2018</strain>
    </source>
</reference>
<proteinExistence type="predicted"/>
<gene>
    <name evidence="1" type="ORF">HPB47_013607</name>
</gene>
<evidence type="ECO:0000313" key="2">
    <source>
        <dbReference type="Proteomes" id="UP000805193"/>
    </source>
</evidence>
<comment type="caution">
    <text evidence="1">The sequence shown here is derived from an EMBL/GenBank/DDBJ whole genome shotgun (WGS) entry which is preliminary data.</text>
</comment>
<name>A0AC60QZ30_IXOPE</name>
<dbReference type="Proteomes" id="UP000805193">
    <property type="component" value="Unassembled WGS sequence"/>
</dbReference>
<evidence type="ECO:0000313" key="1">
    <source>
        <dbReference type="EMBL" id="KAG0444601.1"/>
    </source>
</evidence>
<dbReference type="EMBL" id="JABSTQ010001774">
    <property type="protein sequence ID" value="KAG0444601.1"/>
    <property type="molecule type" value="Genomic_DNA"/>
</dbReference>